<dbReference type="SUPFAM" id="SSF100950">
    <property type="entry name" value="NagB/RpiA/CoA transferase-like"/>
    <property type="match status" value="1"/>
</dbReference>
<dbReference type="AlphaFoldDB" id="A0A2W5WN83"/>
<dbReference type="RefSeq" id="WP_111251305.1">
    <property type="nucleotide sequence ID" value="NZ_QKWH01000008.1"/>
</dbReference>
<dbReference type="InterPro" id="IPR037171">
    <property type="entry name" value="NagB/RpiA_transferase-like"/>
</dbReference>
<dbReference type="InterPro" id="IPR003741">
    <property type="entry name" value="LUD_dom"/>
</dbReference>
<dbReference type="Gene3D" id="3.40.50.10420">
    <property type="entry name" value="NagB/RpiA/CoA transferase-like"/>
    <property type="match status" value="1"/>
</dbReference>
<feature type="domain" description="LUD" evidence="1">
    <location>
        <begin position="49"/>
        <end position="225"/>
    </location>
</feature>
<reference evidence="2 3" key="1">
    <citation type="submission" date="2018-06" db="EMBL/GenBank/DDBJ databases">
        <title>Whole genome sequencing of a novel hydrocarbon degrading bacterial strain, PW21 isolated from oil contaminated produced water sample.</title>
        <authorList>
            <person name="Nagkirti P."/>
            <person name="Shaikh A."/>
            <person name="Gowdaman V."/>
            <person name="Engineer A.E."/>
            <person name="Dagar S."/>
            <person name="Dhakephalkar P.K."/>
        </authorList>
    </citation>
    <scope>NUCLEOTIDE SEQUENCE [LARGE SCALE GENOMIC DNA]</scope>
    <source>
        <strain evidence="2 3">PW21</strain>
    </source>
</reference>
<dbReference type="Pfam" id="PF02589">
    <property type="entry name" value="LUD_dom"/>
    <property type="match status" value="1"/>
</dbReference>
<dbReference type="PANTHER" id="PTHR43682">
    <property type="entry name" value="LACTATE UTILIZATION PROTEIN C"/>
    <property type="match status" value="1"/>
</dbReference>
<dbReference type="EMBL" id="QKWH01000008">
    <property type="protein sequence ID" value="PZR52630.1"/>
    <property type="molecule type" value="Genomic_DNA"/>
</dbReference>
<proteinExistence type="predicted"/>
<accession>A0A2W5WN83</accession>
<comment type="caution">
    <text evidence="2">The sequence shown here is derived from an EMBL/GenBank/DDBJ whole genome shotgun (WGS) entry which is preliminary data.</text>
</comment>
<organism evidence="2 3">
    <name type="scientific">Xylanimonas oleitrophica</name>
    <dbReference type="NCBI Taxonomy" id="2607479"/>
    <lineage>
        <taxon>Bacteria</taxon>
        <taxon>Bacillati</taxon>
        <taxon>Actinomycetota</taxon>
        <taxon>Actinomycetes</taxon>
        <taxon>Micrococcales</taxon>
        <taxon>Promicromonosporaceae</taxon>
        <taxon>Xylanimonas</taxon>
    </lineage>
</organism>
<evidence type="ECO:0000259" key="1">
    <source>
        <dbReference type="Pfam" id="PF02589"/>
    </source>
</evidence>
<evidence type="ECO:0000313" key="3">
    <source>
        <dbReference type="Proteomes" id="UP000248783"/>
    </source>
</evidence>
<dbReference type="InterPro" id="IPR024185">
    <property type="entry name" value="FTHF_cligase-like_sf"/>
</dbReference>
<sequence length="233" mass="24061">MSDARTQVLARVRQALGRGTPSEPVPPEVPRAYRSAGEHAPGSAAVLDQLVDRLEDYRAHVHRVAPGGVADAVAQIVGHATTVVVPPGLDREWLAGLVTDPTSGRSHDAVRVVVDDPAAPLPAEMLDAASAVVTAARVAIAETGTIVLDGGPDQGRRAISLVPDVHLCVLRAGQVVQTVPEAVRALATSPARPLTWVSGPSATSDIELSRVEGVHGPRTLHVLLVEEAGAPGA</sequence>
<name>A0A2W5WN83_9MICO</name>
<dbReference type="PANTHER" id="PTHR43682:SF1">
    <property type="entry name" value="LACTATE UTILIZATION PROTEIN C"/>
    <property type="match status" value="1"/>
</dbReference>
<protein>
    <submittedName>
        <fullName evidence="2">Lactate utilization protein C</fullName>
    </submittedName>
</protein>
<dbReference type="Proteomes" id="UP000248783">
    <property type="component" value="Unassembled WGS sequence"/>
</dbReference>
<evidence type="ECO:0000313" key="2">
    <source>
        <dbReference type="EMBL" id="PZR52630.1"/>
    </source>
</evidence>
<keyword evidence="3" id="KW-1185">Reference proteome</keyword>
<gene>
    <name evidence="2" type="ORF">DNL40_11005</name>
</gene>